<dbReference type="PANTHER" id="PTHR43283:SF18">
    <property type="match status" value="1"/>
</dbReference>
<dbReference type="AlphaFoldDB" id="A0A7W8D6J3"/>
<dbReference type="Gene3D" id="3.40.710.10">
    <property type="entry name" value="DD-peptidase/beta-lactamase superfamily"/>
    <property type="match status" value="1"/>
</dbReference>
<reference evidence="2 3" key="1">
    <citation type="submission" date="2020-08" db="EMBL/GenBank/DDBJ databases">
        <title>Genomic Encyclopedia of Type Strains, Phase IV (KMG-IV): sequencing the most valuable type-strain genomes for metagenomic binning, comparative biology and taxonomic classification.</title>
        <authorList>
            <person name="Goeker M."/>
        </authorList>
    </citation>
    <scope>NUCLEOTIDE SEQUENCE [LARGE SCALE GENOMIC DNA]</scope>
    <source>
        <strain evidence="2 3">DSM 24163</strain>
    </source>
</reference>
<dbReference type="PANTHER" id="PTHR43283">
    <property type="entry name" value="BETA-LACTAMASE-RELATED"/>
    <property type="match status" value="1"/>
</dbReference>
<dbReference type="RefSeq" id="WP_183960173.1">
    <property type="nucleotide sequence ID" value="NZ_JACHHP010000002.1"/>
</dbReference>
<dbReference type="InterPro" id="IPR012338">
    <property type="entry name" value="Beta-lactam/transpept-like"/>
</dbReference>
<keyword evidence="3" id="KW-1185">Reference proteome</keyword>
<dbReference type="InterPro" id="IPR050789">
    <property type="entry name" value="Diverse_Enzym_Activities"/>
</dbReference>
<evidence type="ECO:0000259" key="1">
    <source>
        <dbReference type="Pfam" id="PF00144"/>
    </source>
</evidence>
<organism evidence="2 3">
    <name type="scientific">Chiayiivirga flava</name>
    <dbReference type="NCBI Taxonomy" id="659595"/>
    <lineage>
        <taxon>Bacteria</taxon>
        <taxon>Pseudomonadati</taxon>
        <taxon>Pseudomonadota</taxon>
        <taxon>Gammaproteobacteria</taxon>
        <taxon>Lysobacterales</taxon>
        <taxon>Lysobacteraceae</taxon>
        <taxon>Chiayiivirga</taxon>
    </lineage>
</organism>
<protein>
    <submittedName>
        <fullName evidence="2">CubicO group peptidase (Beta-lactamase class C family)</fullName>
    </submittedName>
</protein>
<dbReference type="SUPFAM" id="SSF56601">
    <property type="entry name" value="beta-lactamase/transpeptidase-like"/>
    <property type="match status" value="1"/>
</dbReference>
<feature type="domain" description="Beta-lactamase-related" evidence="1">
    <location>
        <begin position="50"/>
        <end position="371"/>
    </location>
</feature>
<dbReference type="InterPro" id="IPR001466">
    <property type="entry name" value="Beta-lactam-related"/>
</dbReference>
<gene>
    <name evidence="2" type="ORF">HNQ52_001160</name>
</gene>
<sequence>MTITRTTQPHRRNPAADNRTTIAALLLAGAGLCSATEPPARPTSTAIEQEATRAMAATGAQGLAIAVVDDGAVVHVSAHGKRNAAGDPLQPDTIMYGASLTKTVFAYTVLQLADEGRIDLDRPLAAVLDRPLPEYPDEDRYAAWSDLADDPRWRNITARHALTHSVGFANFGFMEPDGKLRFHFDPGARYAYSGDGLILLQFAFERGLGLDIGAEVQRRVFDRFGMVRSAMQWHEGLATNLADGWRSDGSPEPHDPRSRVRVAGSMDTTIADMARFAAMLVRGEGLASGSRAAFAAPQLPITTASQFPTLQPELPVERRRADLAAGLGVVVFDGPQGRGFMKGGHNDSTGNTMVCIERGKRCVLILANDVRAEMAFPRLVAFVLGETGAPWTWEYGGMAFWDGSDATVRDVRTGSGW</sequence>
<comment type="caution">
    <text evidence="2">The sequence shown here is derived from an EMBL/GenBank/DDBJ whole genome shotgun (WGS) entry which is preliminary data.</text>
</comment>
<accession>A0A7W8D6J3</accession>
<name>A0A7W8D6J3_9GAMM</name>
<dbReference type="Pfam" id="PF00144">
    <property type="entry name" value="Beta-lactamase"/>
    <property type="match status" value="1"/>
</dbReference>
<evidence type="ECO:0000313" key="3">
    <source>
        <dbReference type="Proteomes" id="UP000521199"/>
    </source>
</evidence>
<dbReference type="Proteomes" id="UP000521199">
    <property type="component" value="Unassembled WGS sequence"/>
</dbReference>
<evidence type="ECO:0000313" key="2">
    <source>
        <dbReference type="EMBL" id="MBB5207631.1"/>
    </source>
</evidence>
<dbReference type="EMBL" id="JACHHP010000002">
    <property type="protein sequence ID" value="MBB5207631.1"/>
    <property type="molecule type" value="Genomic_DNA"/>
</dbReference>
<proteinExistence type="predicted"/>